<evidence type="ECO:0000313" key="2">
    <source>
        <dbReference type="Proteomes" id="UP001059663"/>
    </source>
</evidence>
<accession>A0AC61U4L3</accession>
<gene>
    <name evidence="1" type="ORF">LP422_00540</name>
</gene>
<protein>
    <submittedName>
        <fullName evidence="1">Uncharacterized protein</fullName>
    </submittedName>
</protein>
<name>A0AC61U4L3_9MICO</name>
<sequence>MTFLLLAGDLLLGGGRMTMLSVLGLLPLDGGRFHGFGNVPFAIFVAAAFLLMTALADSSPARGRRGPAVLVVAVVGLATFVVDARLGADGGGALALIPSVGYLVLAVAGVRLGWVKALGIAVATGVGFLAMAGADWLRPEEQRTHPGRFFQSLLDGDAWGIVWRKLQTNVDLLLGPERAALLVPVLLIALIWVLARPGSAAGARLQPTFAAYPALRVGLIGPVVALTVGFLLNDSGTAIPAAAALVPGPALVVLWVGHRPQRALRASE</sequence>
<evidence type="ECO:0000313" key="1">
    <source>
        <dbReference type="EMBL" id="UUZ44924.1"/>
    </source>
</evidence>
<reference evidence="1" key="1">
    <citation type="submission" date="2021-11" db="EMBL/GenBank/DDBJ databases">
        <title>Study of the species diversity of bacterial strains isolated from a unique natural object - Shulgan-Tash cave (Bashkiria).</title>
        <authorList>
            <person name="Sazanova A.L."/>
            <person name="Chirak E.R."/>
            <person name="Safronova V.I."/>
        </authorList>
    </citation>
    <scope>NUCLEOTIDE SEQUENCE</scope>
    <source>
        <strain evidence="1">P1</strain>
    </source>
</reference>
<proteinExistence type="predicted"/>
<dbReference type="Proteomes" id="UP001059663">
    <property type="component" value="Chromosome"/>
</dbReference>
<dbReference type="EMBL" id="CP087977">
    <property type="protein sequence ID" value="UUZ44924.1"/>
    <property type="molecule type" value="Genomic_DNA"/>
</dbReference>
<organism evidence="1 2">
    <name type="scientific">Janibacter limosus</name>
    <dbReference type="NCBI Taxonomy" id="53458"/>
    <lineage>
        <taxon>Bacteria</taxon>
        <taxon>Bacillati</taxon>
        <taxon>Actinomycetota</taxon>
        <taxon>Actinomycetes</taxon>
        <taxon>Micrococcales</taxon>
        <taxon>Intrasporangiaceae</taxon>
        <taxon>Janibacter</taxon>
    </lineage>
</organism>